<keyword evidence="10" id="KW-0408">Iron</keyword>
<dbReference type="SUPFAM" id="SSF81342">
    <property type="entry name" value="Transmembrane di-heme cytochromes"/>
    <property type="match status" value="1"/>
</dbReference>
<evidence type="ECO:0000256" key="5">
    <source>
        <dbReference type="ARBA" id="ARBA00022617"/>
    </source>
</evidence>
<keyword evidence="4" id="KW-1003">Cell membrane</keyword>
<keyword evidence="11 13" id="KW-0472">Membrane</keyword>
<evidence type="ECO:0000256" key="9">
    <source>
        <dbReference type="ARBA" id="ARBA00022989"/>
    </source>
</evidence>
<dbReference type="AlphaFoldDB" id="A0A7X3LX04"/>
<dbReference type="EMBL" id="WUMV01000008">
    <property type="protein sequence ID" value="MXN66608.1"/>
    <property type="molecule type" value="Genomic_DNA"/>
</dbReference>
<gene>
    <name evidence="15" type="ORF">GR183_16955</name>
</gene>
<dbReference type="GO" id="GO:0020037">
    <property type="term" value="F:heme binding"/>
    <property type="evidence" value="ECO:0007669"/>
    <property type="project" value="TreeGrafter"/>
</dbReference>
<evidence type="ECO:0000256" key="10">
    <source>
        <dbReference type="ARBA" id="ARBA00023004"/>
    </source>
</evidence>
<evidence type="ECO:0000256" key="8">
    <source>
        <dbReference type="ARBA" id="ARBA00022982"/>
    </source>
</evidence>
<dbReference type="Pfam" id="PF01292">
    <property type="entry name" value="Ni_hydr_CYTB"/>
    <property type="match status" value="1"/>
</dbReference>
<keyword evidence="9 13" id="KW-1133">Transmembrane helix</keyword>
<keyword evidence="8" id="KW-0249">Electron transport</keyword>
<keyword evidence="5" id="KW-0349">Heme</keyword>
<keyword evidence="7" id="KW-0479">Metal-binding</keyword>
<dbReference type="PANTHER" id="PTHR30529">
    <property type="entry name" value="CYTOCHROME B561"/>
    <property type="match status" value="1"/>
</dbReference>
<name>A0A7X3LX04_9HYPH</name>
<dbReference type="InterPro" id="IPR011577">
    <property type="entry name" value="Cyt_b561_bac/Ni-Hgenase"/>
</dbReference>
<dbReference type="GO" id="GO:0022904">
    <property type="term" value="P:respiratory electron transport chain"/>
    <property type="evidence" value="ECO:0007669"/>
    <property type="project" value="InterPro"/>
</dbReference>
<evidence type="ECO:0000256" key="6">
    <source>
        <dbReference type="ARBA" id="ARBA00022692"/>
    </source>
</evidence>
<evidence type="ECO:0000256" key="4">
    <source>
        <dbReference type="ARBA" id="ARBA00022475"/>
    </source>
</evidence>
<evidence type="ECO:0000256" key="3">
    <source>
        <dbReference type="ARBA" id="ARBA00022448"/>
    </source>
</evidence>
<feature type="domain" description="Cytochrome b561 bacterial/Ni-hydrogenase" evidence="14">
    <location>
        <begin position="11"/>
        <end position="180"/>
    </location>
</feature>
<dbReference type="InterPro" id="IPR052168">
    <property type="entry name" value="Cytochrome_b561_oxidase"/>
</dbReference>
<evidence type="ECO:0000256" key="11">
    <source>
        <dbReference type="ARBA" id="ARBA00023136"/>
    </source>
</evidence>
<dbReference type="InterPro" id="IPR016174">
    <property type="entry name" value="Di-haem_cyt_TM"/>
</dbReference>
<comment type="similarity">
    <text evidence="12">Belongs to the cytochrome b561 family.</text>
</comment>
<comment type="subcellular location">
    <subcellularLocation>
        <location evidence="2">Cell membrane</location>
        <topology evidence="2">Multi-pass membrane protein</topology>
    </subcellularLocation>
</comment>
<proteinExistence type="inferred from homology"/>
<feature type="transmembrane region" description="Helical" evidence="13">
    <location>
        <begin position="18"/>
        <end position="40"/>
    </location>
</feature>
<dbReference type="Proteomes" id="UP000433101">
    <property type="component" value="Unassembled WGS sequence"/>
</dbReference>
<keyword evidence="16" id="KW-1185">Reference proteome</keyword>
<protein>
    <submittedName>
        <fullName evidence="15">Cytochrome b</fullName>
    </submittedName>
</protein>
<dbReference type="GO" id="GO:0046872">
    <property type="term" value="F:metal ion binding"/>
    <property type="evidence" value="ECO:0007669"/>
    <property type="project" value="UniProtKB-KW"/>
</dbReference>
<evidence type="ECO:0000313" key="15">
    <source>
        <dbReference type="EMBL" id="MXN66608.1"/>
    </source>
</evidence>
<evidence type="ECO:0000256" key="1">
    <source>
        <dbReference type="ARBA" id="ARBA00001970"/>
    </source>
</evidence>
<evidence type="ECO:0000259" key="14">
    <source>
        <dbReference type="Pfam" id="PF01292"/>
    </source>
</evidence>
<feature type="transmembrane region" description="Helical" evidence="13">
    <location>
        <begin position="96"/>
        <end position="116"/>
    </location>
</feature>
<dbReference type="RefSeq" id="WP_160776860.1">
    <property type="nucleotide sequence ID" value="NZ_WUMV01000008.1"/>
</dbReference>
<sequence length="181" mass="19722">MTVTAETKGFVYTPTARVFHWVTAILVLAMVPAGITMVNIGPGKLQNTLFDFHRSTGVILFVITAARLAWRLSHPPAPLSSDIPMWQRTAARATHVLLYAVLLGSPILGWVATSAYPAPIPVYGLFTLPPIIGPNRELSNTLFNVHQVIGIIFSIAVVIHIAAALHHRIVLKDDVMTRMTG</sequence>
<keyword evidence="6 13" id="KW-0812">Transmembrane</keyword>
<dbReference type="PANTHER" id="PTHR30529:SF1">
    <property type="entry name" value="CYTOCHROME B561 HOMOLOG 2"/>
    <property type="match status" value="1"/>
</dbReference>
<dbReference type="GO" id="GO:0009055">
    <property type="term" value="F:electron transfer activity"/>
    <property type="evidence" value="ECO:0007669"/>
    <property type="project" value="InterPro"/>
</dbReference>
<evidence type="ECO:0000256" key="7">
    <source>
        <dbReference type="ARBA" id="ARBA00022723"/>
    </source>
</evidence>
<evidence type="ECO:0000256" key="2">
    <source>
        <dbReference type="ARBA" id="ARBA00004651"/>
    </source>
</evidence>
<evidence type="ECO:0000313" key="16">
    <source>
        <dbReference type="Proteomes" id="UP000433101"/>
    </source>
</evidence>
<comment type="caution">
    <text evidence="15">The sequence shown here is derived from an EMBL/GenBank/DDBJ whole genome shotgun (WGS) entry which is preliminary data.</text>
</comment>
<evidence type="ECO:0000256" key="13">
    <source>
        <dbReference type="SAM" id="Phobius"/>
    </source>
</evidence>
<comment type="cofactor">
    <cofactor evidence="1">
        <name>heme b</name>
        <dbReference type="ChEBI" id="CHEBI:60344"/>
    </cofactor>
</comment>
<dbReference type="GO" id="GO:0005886">
    <property type="term" value="C:plasma membrane"/>
    <property type="evidence" value="ECO:0007669"/>
    <property type="project" value="UniProtKB-SubCell"/>
</dbReference>
<accession>A0A7X3LX04</accession>
<evidence type="ECO:0000256" key="12">
    <source>
        <dbReference type="ARBA" id="ARBA00037975"/>
    </source>
</evidence>
<reference evidence="15 16" key="1">
    <citation type="submission" date="2019-12" db="EMBL/GenBank/DDBJ databases">
        <authorList>
            <person name="Li M."/>
        </authorList>
    </citation>
    <scope>NUCLEOTIDE SEQUENCE [LARGE SCALE GENOMIC DNA]</scope>
    <source>
        <strain evidence="15 16">GBMRC 2046</strain>
    </source>
</reference>
<feature type="transmembrane region" description="Helical" evidence="13">
    <location>
        <begin position="148"/>
        <end position="171"/>
    </location>
</feature>
<dbReference type="Gene3D" id="1.20.950.20">
    <property type="entry name" value="Transmembrane di-heme cytochromes, Chain C"/>
    <property type="match status" value="1"/>
</dbReference>
<organism evidence="15 16">
    <name type="scientific">Stappia sediminis</name>
    <dbReference type="NCBI Taxonomy" id="2692190"/>
    <lineage>
        <taxon>Bacteria</taxon>
        <taxon>Pseudomonadati</taxon>
        <taxon>Pseudomonadota</taxon>
        <taxon>Alphaproteobacteria</taxon>
        <taxon>Hyphomicrobiales</taxon>
        <taxon>Stappiaceae</taxon>
        <taxon>Stappia</taxon>
    </lineage>
</organism>
<keyword evidence="3" id="KW-0813">Transport</keyword>